<dbReference type="Pfam" id="PF13641">
    <property type="entry name" value="Glyco_tranf_2_3"/>
    <property type="match status" value="1"/>
</dbReference>
<keyword evidence="3" id="KW-0808">Transferase</keyword>
<dbReference type="Gene3D" id="3.90.550.10">
    <property type="entry name" value="Spore Coat Polysaccharide Biosynthesis Protein SpsA, Chain A"/>
    <property type="match status" value="1"/>
</dbReference>
<dbReference type="CDD" id="cd06438">
    <property type="entry name" value="EpsO_like"/>
    <property type="match status" value="1"/>
</dbReference>
<evidence type="ECO:0000313" key="6">
    <source>
        <dbReference type="Proteomes" id="UP000651482"/>
    </source>
</evidence>
<dbReference type="RefSeq" id="WP_249318478.1">
    <property type="nucleotide sequence ID" value="NZ_JACRSN010000004.1"/>
</dbReference>
<dbReference type="Proteomes" id="UP000651482">
    <property type="component" value="Unassembled WGS sequence"/>
</dbReference>
<organism evidence="5 6">
    <name type="scientific">Yeguia hominis</name>
    <dbReference type="NCBI Taxonomy" id="2763662"/>
    <lineage>
        <taxon>Bacteria</taxon>
        <taxon>Bacillati</taxon>
        <taxon>Bacillota</taxon>
        <taxon>Clostridia</taxon>
        <taxon>Eubacteriales</taxon>
        <taxon>Yeguiaceae</taxon>
        <taxon>Yeguia</taxon>
    </lineage>
</organism>
<sequence length="417" mass="47059">MKALTLANFIIGVLFTLCYAYQILYMILAIVKKPKPDDKPAKKHRYAVLISARNEAAVIGQLIESIAAQKYPKELVSVFVVADNCSDSTAEIARQKGATVYERFDTQHIGKGYALKFLLGKIDASLGYDAFDGYFVFDADNLLEETFIDEMNKVFNKGYRVITSYRNSKNYGTNWISSGYALWFIRDCKFLNNARMLLHTSSSVAGTGFLMHRDIVKKNNGWKHFTLTEDTEFTIDCITHGEEIAYCNSAILYDEQPVTFRQSWNQRLRWAKGYVQVFLKYWKPLLKGVCRGNFACLDMILTYVPAIVLTFVSFVLGLAFGIASLVTMSGTLGSLLLMLLGGLGGMYLMMFFVGLVTGVTEWKRIHCSAGKKILSFFTFPLFMITYIPVSITALFKRVEWSPIQHTASKTLDEVRAG</sequence>
<comment type="similarity">
    <text evidence="1">Belongs to the glycosyltransferase 2 family.</text>
</comment>
<evidence type="ECO:0000256" key="4">
    <source>
        <dbReference type="SAM" id="Phobius"/>
    </source>
</evidence>
<dbReference type="PANTHER" id="PTHR43630:SF1">
    <property type="entry name" value="POLY-BETA-1,6-N-ACETYL-D-GLUCOSAMINE SYNTHASE"/>
    <property type="match status" value="1"/>
</dbReference>
<name>A0A926D876_9FIRM</name>
<keyword evidence="2" id="KW-0328">Glycosyltransferase</keyword>
<dbReference type="InterPro" id="IPR029044">
    <property type="entry name" value="Nucleotide-diphossugar_trans"/>
</dbReference>
<proteinExistence type="inferred from homology"/>
<evidence type="ECO:0000256" key="1">
    <source>
        <dbReference type="ARBA" id="ARBA00006739"/>
    </source>
</evidence>
<feature type="transmembrane region" description="Helical" evidence="4">
    <location>
        <begin position="335"/>
        <end position="353"/>
    </location>
</feature>
<dbReference type="AlphaFoldDB" id="A0A926D876"/>
<keyword evidence="6" id="KW-1185">Reference proteome</keyword>
<reference evidence="5" key="1">
    <citation type="submission" date="2020-08" db="EMBL/GenBank/DDBJ databases">
        <title>Genome public.</title>
        <authorList>
            <person name="Liu C."/>
            <person name="Sun Q."/>
        </authorList>
    </citation>
    <scope>NUCLEOTIDE SEQUENCE</scope>
    <source>
        <strain evidence="5">NSJ-40</strain>
    </source>
</reference>
<feature type="transmembrane region" description="Helical" evidence="4">
    <location>
        <begin position="373"/>
        <end position="395"/>
    </location>
</feature>
<keyword evidence="4" id="KW-0472">Membrane</keyword>
<dbReference type="GO" id="GO:0016757">
    <property type="term" value="F:glycosyltransferase activity"/>
    <property type="evidence" value="ECO:0007669"/>
    <property type="project" value="UniProtKB-KW"/>
</dbReference>
<keyword evidence="4" id="KW-0812">Transmembrane</keyword>
<dbReference type="SUPFAM" id="SSF53448">
    <property type="entry name" value="Nucleotide-diphospho-sugar transferases"/>
    <property type="match status" value="1"/>
</dbReference>
<dbReference type="PANTHER" id="PTHR43630">
    <property type="entry name" value="POLY-BETA-1,6-N-ACETYL-D-GLUCOSAMINE SYNTHASE"/>
    <property type="match status" value="1"/>
</dbReference>
<protein>
    <submittedName>
        <fullName evidence="5">Glycosyltransferase family 2 protein</fullName>
    </submittedName>
</protein>
<evidence type="ECO:0000313" key="5">
    <source>
        <dbReference type="EMBL" id="MBC8533127.1"/>
    </source>
</evidence>
<keyword evidence="4" id="KW-1133">Transmembrane helix</keyword>
<evidence type="ECO:0000256" key="2">
    <source>
        <dbReference type="ARBA" id="ARBA00022676"/>
    </source>
</evidence>
<dbReference type="EMBL" id="JACRSN010000004">
    <property type="protein sequence ID" value="MBC8533127.1"/>
    <property type="molecule type" value="Genomic_DNA"/>
</dbReference>
<feature type="transmembrane region" description="Helical" evidence="4">
    <location>
        <begin position="300"/>
        <end position="323"/>
    </location>
</feature>
<comment type="caution">
    <text evidence="5">The sequence shown here is derived from an EMBL/GenBank/DDBJ whole genome shotgun (WGS) entry which is preliminary data.</text>
</comment>
<evidence type="ECO:0000256" key="3">
    <source>
        <dbReference type="ARBA" id="ARBA00022679"/>
    </source>
</evidence>
<gene>
    <name evidence="5" type="ORF">IAG03_03725</name>
</gene>
<accession>A0A926D876</accession>